<dbReference type="SMART" id="SM01222">
    <property type="entry name" value="FTCD_N"/>
    <property type="match status" value="1"/>
</dbReference>
<dbReference type="InterPro" id="IPR051623">
    <property type="entry name" value="FTCD"/>
</dbReference>
<keyword evidence="5 10" id="KW-0808">Transferase</keyword>
<comment type="subcellular location">
    <subcellularLocation>
        <location evidence="1">Cytoplasm</location>
    </subcellularLocation>
</comment>
<keyword evidence="11" id="KW-1185">Reference proteome</keyword>
<dbReference type="InterPro" id="IPR037070">
    <property type="entry name" value="Formiminotransferase_C_sf"/>
</dbReference>
<protein>
    <recommendedName>
        <fullName evidence="3">glutamate formimidoyltransferase</fullName>
        <ecNumber evidence="3">2.1.2.5</ecNumber>
    </recommendedName>
</protein>
<evidence type="ECO:0000313" key="10">
    <source>
        <dbReference type="EMBL" id="SEF42709.1"/>
    </source>
</evidence>
<dbReference type="GO" id="GO:0019556">
    <property type="term" value="P:L-histidine catabolic process to glutamate and formamide"/>
    <property type="evidence" value="ECO:0007669"/>
    <property type="project" value="UniProtKB-UniPathway"/>
</dbReference>
<dbReference type="GO" id="GO:0030409">
    <property type="term" value="F:glutamate formimidoyltransferase activity"/>
    <property type="evidence" value="ECO:0007669"/>
    <property type="project" value="UniProtKB-EC"/>
</dbReference>
<dbReference type="Proteomes" id="UP000242850">
    <property type="component" value="Unassembled WGS sequence"/>
</dbReference>
<dbReference type="AlphaFoldDB" id="A0A1H5RWK0"/>
<dbReference type="SMART" id="SM01221">
    <property type="entry name" value="FTCD"/>
    <property type="match status" value="1"/>
</dbReference>
<keyword evidence="7" id="KW-0290">Folate-binding</keyword>
<evidence type="ECO:0000256" key="1">
    <source>
        <dbReference type="ARBA" id="ARBA00004496"/>
    </source>
</evidence>
<dbReference type="OrthoDB" id="9773217at2"/>
<dbReference type="InterPro" id="IPR037064">
    <property type="entry name" value="Formiminotransferase_N_sf"/>
</dbReference>
<dbReference type="SUPFAM" id="SSF55116">
    <property type="entry name" value="Formiminotransferase domain of formiminotransferase-cyclodeaminase"/>
    <property type="match status" value="2"/>
</dbReference>
<dbReference type="RefSeq" id="WP_103895259.1">
    <property type="nucleotide sequence ID" value="NZ_FNUK01000001.1"/>
</dbReference>
<evidence type="ECO:0000313" key="11">
    <source>
        <dbReference type="Proteomes" id="UP000242850"/>
    </source>
</evidence>
<dbReference type="PANTHER" id="PTHR12234:SF8">
    <property type="entry name" value="FORMIMINOTRANSFERASE-CYCLODEAMINASE"/>
    <property type="match status" value="1"/>
</dbReference>
<dbReference type="GO" id="GO:0019557">
    <property type="term" value="P:L-histidine catabolic process to glutamate and formate"/>
    <property type="evidence" value="ECO:0007669"/>
    <property type="project" value="UniProtKB-UniPathway"/>
</dbReference>
<organism evidence="10 11">
    <name type="scientific">Caloramator fervidus</name>
    <dbReference type="NCBI Taxonomy" id="29344"/>
    <lineage>
        <taxon>Bacteria</taxon>
        <taxon>Bacillati</taxon>
        <taxon>Bacillota</taxon>
        <taxon>Clostridia</taxon>
        <taxon>Eubacteriales</taxon>
        <taxon>Clostridiaceae</taxon>
        <taxon>Caloramator</taxon>
    </lineage>
</organism>
<dbReference type="EC" id="2.1.2.5" evidence="3"/>
<feature type="domain" description="Formiminotransferase N-terminal subdomain" evidence="9">
    <location>
        <begin position="5"/>
        <end position="182"/>
    </location>
</feature>
<feature type="domain" description="Formiminotransferase C-terminal subdomain" evidence="8">
    <location>
        <begin position="183"/>
        <end position="297"/>
    </location>
</feature>
<dbReference type="GO" id="GO:0005737">
    <property type="term" value="C:cytoplasm"/>
    <property type="evidence" value="ECO:0007669"/>
    <property type="project" value="UniProtKB-SubCell"/>
</dbReference>
<dbReference type="NCBIfam" id="TIGR02024">
    <property type="entry name" value="FtcD"/>
    <property type="match status" value="1"/>
</dbReference>
<keyword evidence="6" id="KW-0369">Histidine metabolism</keyword>
<dbReference type="Pfam" id="PF02971">
    <property type="entry name" value="FTCD"/>
    <property type="match status" value="1"/>
</dbReference>
<dbReference type="PANTHER" id="PTHR12234">
    <property type="entry name" value="FORMIMINOTRANSFERASE-CYCLODEAMINASE"/>
    <property type="match status" value="1"/>
</dbReference>
<evidence type="ECO:0000256" key="6">
    <source>
        <dbReference type="ARBA" id="ARBA00022808"/>
    </source>
</evidence>
<evidence type="ECO:0000256" key="3">
    <source>
        <dbReference type="ARBA" id="ARBA00012252"/>
    </source>
</evidence>
<dbReference type="InterPro" id="IPR013802">
    <property type="entry name" value="Formiminotransferase_C"/>
</dbReference>
<comment type="pathway">
    <text evidence="2">Amino-acid degradation; L-histidine degradation into L-glutamate; L-glutamate from N-formimidoyl-L-glutamate (transferase route): step 1/1.</text>
</comment>
<dbReference type="Pfam" id="PF07837">
    <property type="entry name" value="FTCD_N"/>
    <property type="match status" value="1"/>
</dbReference>
<dbReference type="GO" id="GO:0005542">
    <property type="term" value="F:folic acid binding"/>
    <property type="evidence" value="ECO:0007669"/>
    <property type="project" value="UniProtKB-KW"/>
</dbReference>
<evidence type="ECO:0000256" key="7">
    <source>
        <dbReference type="ARBA" id="ARBA00022954"/>
    </source>
</evidence>
<evidence type="ECO:0000256" key="2">
    <source>
        <dbReference type="ARBA" id="ARBA00005082"/>
    </source>
</evidence>
<evidence type="ECO:0000259" key="9">
    <source>
        <dbReference type="SMART" id="SM01222"/>
    </source>
</evidence>
<dbReference type="Gene3D" id="3.30.990.10">
    <property type="entry name" value="Formiminotransferase, N-terminal subdomain"/>
    <property type="match status" value="1"/>
</dbReference>
<keyword evidence="4" id="KW-0963">Cytoplasm</keyword>
<accession>A0A1H5RWK0</accession>
<dbReference type="Gene3D" id="3.30.70.670">
    <property type="entry name" value="Formiminotransferase, C-terminal subdomain"/>
    <property type="match status" value="1"/>
</dbReference>
<name>A0A1H5RWK0_9CLOT</name>
<gene>
    <name evidence="10" type="ORF">SAMN05660865_00241</name>
</gene>
<evidence type="ECO:0000256" key="5">
    <source>
        <dbReference type="ARBA" id="ARBA00022679"/>
    </source>
</evidence>
<proteinExistence type="predicted"/>
<dbReference type="UniPathway" id="UPA00379">
    <property type="reaction ID" value="UER00555"/>
</dbReference>
<dbReference type="InterPro" id="IPR022384">
    <property type="entry name" value="FormiminoTrfase_cat_dom_sf"/>
</dbReference>
<dbReference type="InterPro" id="IPR004227">
    <property type="entry name" value="Formiminotransferase_cat"/>
</dbReference>
<dbReference type="InterPro" id="IPR012886">
    <property type="entry name" value="Formiminotransferase_N"/>
</dbReference>
<dbReference type="EMBL" id="FNUK01000001">
    <property type="protein sequence ID" value="SEF42709.1"/>
    <property type="molecule type" value="Genomic_DNA"/>
</dbReference>
<sequence>MAMTKIVECVPNFSEGRDLEKIEKIVNPFRGKDGVKLLDYSRDVDHNRVVVTVVGEPQAVKEAMLEAMGVAIQVIDMRNHKGEHPRMGAVDVVPFIPVKNMTMTEAVELSKEFAKEAAERYNVPIFLYEKSATSPDRENLANIRKGEFEGMFEKIKLPEWKPDFGPQEVHPTAGVTAVGARMPLVAFNVNLGTNNIEIANRIARNVRFLNGGLRYCKAIGVELKDRGIVQVSMNMTDYTKTALYRAFELIKVEARRYGVPVVGSEIIGLVPMEALIDTAVYYLGIEDFSMDQILENRIME</sequence>
<evidence type="ECO:0000259" key="8">
    <source>
        <dbReference type="SMART" id="SM01221"/>
    </source>
</evidence>
<reference evidence="11" key="1">
    <citation type="submission" date="2016-10" db="EMBL/GenBank/DDBJ databases">
        <authorList>
            <person name="Varghese N."/>
            <person name="Submissions S."/>
        </authorList>
    </citation>
    <scope>NUCLEOTIDE SEQUENCE [LARGE SCALE GENOMIC DNA]</scope>
    <source>
        <strain evidence="11">DSM 5463</strain>
    </source>
</reference>
<evidence type="ECO:0000256" key="4">
    <source>
        <dbReference type="ARBA" id="ARBA00022490"/>
    </source>
</evidence>